<dbReference type="Proteomes" id="UP000694545">
    <property type="component" value="Unplaced"/>
</dbReference>
<evidence type="ECO:0000259" key="1">
    <source>
        <dbReference type="PROSITE" id="PS50076"/>
    </source>
</evidence>
<dbReference type="InterPro" id="IPR007842">
    <property type="entry name" value="HEPN_dom"/>
</dbReference>
<feature type="domain" description="J" evidence="1">
    <location>
        <begin position="461"/>
        <end position="540"/>
    </location>
</feature>
<dbReference type="Pfam" id="PF05168">
    <property type="entry name" value="HEPN"/>
    <property type="match status" value="1"/>
</dbReference>
<organism evidence="2 3">
    <name type="scientific">Varanus komodoensis</name>
    <name type="common">Komodo dragon</name>
    <dbReference type="NCBI Taxonomy" id="61221"/>
    <lineage>
        <taxon>Eukaryota</taxon>
        <taxon>Metazoa</taxon>
        <taxon>Chordata</taxon>
        <taxon>Craniata</taxon>
        <taxon>Vertebrata</taxon>
        <taxon>Euteleostomi</taxon>
        <taxon>Lepidosauria</taxon>
        <taxon>Squamata</taxon>
        <taxon>Bifurcata</taxon>
        <taxon>Unidentata</taxon>
        <taxon>Episquamata</taxon>
        <taxon>Toxicofera</taxon>
        <taxon>Anguimorpha</taxon>
        <taxon>Paleoanguimorpha</taxon>
        <taxon>Varanoidea</taxon>
        <taxon>Varanidae</taxon>
        <taxon>Varanus</taxon>
    </lineage>
</organism>
<dbReference type="PANTHER" id="PTHR46919:SF2">
    <property type="entry name" value="SACSIN"/>
    <property type="match status" value="1"/>
</dbReference>
<evidence type="ECO:0000313" key="2">
    <source>
        <dbReference type="Ensembl" id="ENSVKKP00000008655.1"/>
    </source>
</evidence>
<evidence type="ECO:0000313" key="3">
    <source>
        <dbReference type="Proteomes" id="UP000694545"/>
    </source>
</evidence>
<dbReference type="OMA" id="HYVYAVI"/>
<dbReference type="PROSITE" id="PS50076">
    <property type="entry name" value="DNAJ_2"/>
    <property type="match status" value="1"/>
</dbReference>
<dbReference type="InterPro" id="IPR001623">
    <property type="entry name" value="DnaJ_domain"/>
</dbReference>
<dbReference type="Gene3D" id="1.10.287.110">
    <property type="entry name" value="DnaJ domain"/>
    <property type="match status" value="1"/>
</dbReference>
<accession>A0A8D2JGS6</accession>
<dbReference type="InterPro" id="IPR036869">
    <property type="entry name" value="J_dom_sf"/>
</dbReference>
<dbReference type="SUPFAM" id="SSF81593">
    <property type="entry name" value="Nucleotidyltransferase substrate binding subunit/domain"/>
    <property type="match status" value="1"/>
</dbReference>
<protein>
    <recommendedName>
        <fullName evidence="1">J domain-containing protein</fullName>
    </recommendedName>
</protein>
<reference evidence="2" key="1">
    <citation type="submission" date="2025-08" db="UniProtKB">
        <authorList>
            <consortium name="Ensembl"/>
        </authorList>
    </citation>
    <scope>IDENTIFICATION</scope>
</reference>
<keyword evidence="3" id="KW-1185">Reference proteome</keyword>
<sequence>MAVFFRPYLYKLPPKLAVYEDLLERFGVQEEPSIHHFASVLARIHDETIIKGTLHPNLTKTLCRATQFLFQLLDEAQKPVDFSELKELYLPCTDGKLYPSNTLVFSFCKFVQNSKALQSTFHFLEDLSVCHLVHDRYKQWKLLQLLPEALRPRNLLDIIEEQLDKSSLKLCPYGEHCELQNCLKELLVSSEFRYALVALLKSQNKKKVEGRDEVECMCDGLFSPQHLEVVCCKKLCTVMVHNSQSLEGTQCDKVVHVAKMTQGKQQIYLAHQERDNVAMVTILAGEINNCIGRRLGNDALLVLVQILACQEPQEIVAVLQRNKVPVYQPPNQNAYNLPSPGEDVPEEWYDSLDMNILHTFLPGDYVGYLVSSQPREHYVYAVILEALGPRQSGAGQVHIYRVDLGEGQEAEVSTYDLYHFQRTSPASDLNKAVVLAESSPGAPSSTNFGTSGDWYQRPLHEVKKELDIHLAEIWSLSEEEKKKALRRLYLCYHPDKNLGHETSANEIFKYLKESIMKMQEGEQNSSSRRHKGNSSYNSNFQNFSESWAEWDGQAHWHHQKREEFTRQTRGGRGGQPFRYNFWSFHQSAPNRSGNRSTRGCPKEAPRWLRQAECDLQGAASEAGSSSPEWLLYKTYRAVEKALTAVVYHQGGHFDKKRSLEMLANEVASYGEALATLPDQVAELQEHGMDDKATQYPLYHNFPTIPNEAFPKCKEQAVLLLAREILNTVKRWLAQS</sequence>
<dbReference type="Gene3D" id="1.20.120.330">
    <property type="entry name" value="Nucleotidyltransferases domain 2"/>
    <property type="match status" value="1"/>
</dbReference>
<dbReference type="Ensembl" id="ENSVKKT00000008877.1">
    <property type="protein sequence ID" value="ENSVKKP00000008655.1"/>
    <property type="gene ID" value="ENSVKKG00000006161.1"/>
</dbReference>
<proteinExistence type="predicted"/>
<reference evidence="2" key="2">
    <citation type="submission" date="2025-09" db="UniProtKB">
        <authorList>
            <consortium name="Ensembl"/>
        </authorList>
    </citation>
    <scope>IDENTIFICATION</scope>
</reference>
<dbReference type="SUPFAM" id="SSF46565">
    <property type="entry name" value="Chaperone J-domain"/>
    <property type="match status" value="1"/>
</dbReference>
<dbReference type="CDD" id="cd06257">
    <property type="entry name" value="DnaJ"/>
    <property type="match status" value="1"/>
</dbReference>
<name>A0A8D2JGS6_VARKO</name>
<dbReference type="AlphaFoldDB" id="A0A8D2JGS6"/>
<dbReference type="PANTHER" id="PTHR46919">
    <property type="entry name" value="ZINC FINGER, C3HC4 TYPE (RING FINGER) FAMILY PROTEIN"/>
    <property type="match status" value="1"/>
</dbReference>